<dbReference type="CDD" id="cd03676">
    <property type="entry name" value="NUDIX_Tnr3_like"/>
    <property type="match status" value="1"/>
</dbReference>
<feature type="domain" description="Nudix hydrolase" evidence="1">
    <location>
        <begin position="413"/>
        <end position="615"/>
    </location>
</feature>
<proteinExistence type="predicted"/>
<evidence type="ECO:0000313" key="2">
    <source>
        <dbReference type="EMBL" id="KAF8400752.1"/>
    </source>
</evidence>
<dbReference type="PROSITE" id="PS51462">
    <property type="entry name" value="NUDIX"/>
    <property type="match status" value="1"/>
</dbReference>
<dbReference type="AlphaFoldDB" id="A0A834Z7C0"/>
<dbReference type="Gene3D" id="3.90.79.10">
    <property type="entry name" value="Nucleoside Triphosphate Pyrophosphohydrolase"/>
    <property type="match status" value="2"/>
</dbReference>
<name>A0A834Z7C0_TETSI</name>
<dbReference type="GO" id="GO:0044715">
    <property type="term" value="F:8-oxo-dGDP phosphatase activity"/>
    <property type="evidence" value="ECO:0007669"/>
    <property type="project" value="TreeGrafter"/>
</dbReference>
<comment type="caution">
    <text evidence="2">The sequence shown here is derived from an EMBL/GenBank/DDBJ whole genome shotgun (WGS) entry which is preliminary data.</text>
</comment>
<dbReference type="SUPFAM" id="SSF55811">
    <property type="entry name" value="Nudix"/>
    <property type="match status" value="1"/>
</dbReference>
<evidence type="ECO:0000259" key="1">
    <source>
        <dbReference type="PROSITE" id="PS51462"/>
    </source>
</evidence>
<gene>
    <name evidence="2" type="ORF">HHK36_014052</name>
</gene>
<reference evidence="2 3" key="1">
    <citation type="submission" date="2020-04" db="EMBL/GenBank/DDBJ databases">
        <title>Plant Genome Project.</title>
        <authorList>
            <person name="Zhang R.-G."/>
        </authorList>
    </citation>
    <scope>NUCLEOTIDE SEQUENCE [LARGE SCALE GENOMIC DNA]</scope>
    <source>
        <strain evidence="2">YNK0</strain>
        <tissue evidence="2">Leaf</tissue>
    </source>
</reference>
<sequence length="643" mass="73028">MIMPAQKYRDATSKDVKSSFLLLRHRQTLFPEACFPAASPGRLGFGRDVRNGNGHTNCPRVGTWERIDGLEKPKSWLNSSAHSPTGAFMACNPRLCHRIPNSFASLCKSSLSSSSNRNPRLSSYVNPIRFRSRSVMACSFSWDDVSRISQADDALDDPSDLQAYFEKIRICNRGSEMQSEFLPFVIEEQTAGYIHYRSSRQVRAGRVHDQLGWLSTRYALNGHTLHSGRVRATALDGYMLPLWMGTRYTLDGYVLPLWMGLVDEQMSGLGVENAIRSSRRVRAGHVHDRLGWLSTRYALDGHSLLSGWAHTMLWTDTHYCPGSYADHLRKFQDVFIFPQDKSYDSHFGGCVTLHPSLRSPEDRTGAVKYVIKCLGEEFIPGIRNELYPVTSSLGAPVFFSLERAAAPYFGIKAYGVHMNGYVDKDGQKFLWIGKRSQVKPTYPGMLDHLVAGGLPHGITCKENLLKECEEEAGIPRSISEKYVSSAMVPLWFNLFSIFSVTCYSWDALQKLNLNRNSLMGWKCLFHRAIPVGAVSYMEMEGYRYKRDVLFCYDLKLPDGFIPQNQEFDLCTFYWPNSHATDGEVESFKLIPVMHVANIIRRTQFFKPNCSLVIIDFLFRHGYISPENFGYLRLLQSLRNGDCS</sequence>
<dbReference type="Pfam" id="PF15916">
    <property type="entry name" value="DUF4743"/>
    <property type="match status" value="1"/>
</dbReference>
<dbReference type="PANTHER" id="PTHR13622">
    <property type="entry name" value="THIAMIN PYROPHOSPHOKINASE"/>
    <property type="match status" value="1"/>
</dbReference>
<protein>
    <recommendedName>
        <fullName evidence="1">Nudix hydrolase domain-containing protein</fullName>
    </recommendedName>
</protein>
<organism evidence="2 3">
    <name type="scientific">Tetracentron sinense</name>
    <name type="common">Spur-leaf</name>
    <dbReference type="NCBI Taxonomy" id="13715"/>
    <lineage>
        <taxon>Eukaryota</taxon>
        <taxon>Viridiplantae</taxon>
        <taxon>Streptophyta</taxon>
        <taxon>Embryophyta</taxon>
        <taxon>Tracheophyta</taxon>
        <taxon>Spermatophyta</taxon>
        <taxon>Magnoliopsida</taxon>
        <taxon>Trochodendrales</taxon>
        <taxon>Trochodendraceae</taxon>
        <taxon>Tetracentron</taxon>
    </lineage>
</organism>
<dbReference type="OrthoDB" id="10261522at2759"/>
<evidence type="ECO:0000313" key="3">
    <source>
        <dbReference type="Proteomes" id="UP000655225"/>
    </source>
</evidence>
<dbReference type="Proteomes" id="UP000655225">
    <property type="component" value="Unassembled WGS sequence"/>
</dbReference>
<dbReference type="InterPro" id="IPR031804">
    <property type="entry name" value="DUF4743"/>
</dbReference>
<dbReference type="InterPro" id="IPR015797">
    <property type="entry name" value="NUDIX_hydrolase-like_dom_sf"/>
</dbReference>
<keyword evidence="3" id="KW-1185">Reference proteome</keyword>
<accession>A0A834Z7C0</accession>
<dbReference type="PANTHER" id="PTHR13622:SF8">
    <property type="entry name" value="THIAMIN PYROPHOSPHOKINASE 1"/>
    <property type="match status" value="1"/>
</dbReference>
<dbReference type="EMBL" id="JABCRI010000009">
    <property type="protein sequence ID" value="KAF8400752.1"/>
    <property type="molecule type" value="Genomic_DNA"/>
</dbReference>
<dbReference type="InterPro" id="IPR000086">
    <property type="entry name" value="NUDIX_hydrolase_dom"/>
</dbReference>